<dbReference type="InterPro" id="IPR003337">
    <property type="entry name" value="Trehalose_PPase"/>
</dbReference>
<proteinExistence type="inferred from homology"/>
<dbReference type="PANTHER" id="PTHR10788:SF106">
    <property type="entry name" value="BCDNA.GH08860"/>
    <property type="match status" value="1"/>
</dbReference>
<dbReference type="NCBIfam" id="NF011071">
    <property type="entry name" value="PRK14501.1"/>
    <property type="match status" value="1"/>
</dbReference>
<dbReference type="Pfam" id="PF02358">
    <property type="entry name" value="Trehalose_PPase"/>
    <property type="match status" value="1"/>
</dbReference>
<dbReference type="CDD" id="cd03788">
    <property type="entry name" value="GT20_TPS"/>
    <property type="match status" value="1"/>
</dbReference>
<dbReference type="Gene3D" id="3.40.50.2000">
    <property type="entry name" value="Glycogen Phosphorylase B"/>
    <property type="match status" value="2"/>
</dbReference>
<dbReference type="InterPro" id="IPR006379">
    <property type="entry name" value="HAD-SF_hydro_IIB"/>
</dbReference>
<dbReference type="SUPFAM" id="SSF53756">
    <property type="entry name" value="UDP-Glycosyltransferase/glycogen phosphorylase"/>
    <property type="match status" value="1"/>
</dbReference>
<evidence type="ECO:0000313" key="3">
    <source>
        <dbReference type="EMBL" id="GHE35425.1"/>
    </source>
</evidence>
<evidence type="ECO:0000256" key="1">
    <source>
        <dbReference type="ARBA" id="ARBA00006330"/>
    </source>
</evidence>
<reference evidence="4" key="1">
    <citation type="journal article" date="2019" name="Int. J. Syst. Evol. Microbiol.">
        <title>The Global Catalogue of Microorganisms (GCM) 10K type strain sequencing project: providing services to taxonomists for standard genome sequencing and annotation.</title>
        <authorList>
            <consortium name="The Broad Institute Genomics Platform"/>
            <consortium name="The Broad Institute Genome Sequencing Center for Infectious Disease"/>
            <person name="Wu L."/>
            <person name="Ma J."/>
        </authorList>
    </citation>
    <scope>NUCLEOTIDE SEQUENCE [LARGE SCALE GENOMIC DNA]</scope>
    <source>
        <strain evidence="4">CGMCC 1.12966</strain>
    </source>
</reference>
<dbReference type="InterPro" id="IPR036412">
    <property type="entry name" value="HAD-like_sf"/>
</dbReference>
<dbReference type="Gene3D" id="3.30.70.1020">
    <property type="entry name" value="Trehalose-6-phosphate phosphatase related protein, domain 2"/>
    <property type="match status" value="1"/>
</dbReference>
<dbReference type="CDD" id="cd01627">
    <property type="entry name" value="HAD_TPP"/>
    <property type="match status" value="1"/>
</dbReference>
<name>A0ABQ3HWR3_9SPHI</name>
<dbReference type="NCBIfam" id="TIGR00685">
    <property type="entry name" value="T6PP"/>
    <property type="match status" value="1"/>
</dbReference>
<gene>
    <name evidence="3" type="ORF">GCM10017764_18390</name>
</gene>
<dbReference type="PANTHER" id="PTHR10788">
    <property type="entry name" value="TREHALOSE-6-PHOSPHATE SYNTHASE"/>
    <property type="match status" value="1"/>
</dbReference>
<protein>
    <submittedName>
        <fullName evidence="3">Bifunctional alpha,alpha-trehalose-phosphate synthase (UDP-forming)/trehalose-phosphatase</fullName>
    </submittedName>
</protein>
<comment type="similarity">
    <text evidence="1">In the C-terminal section; belongs to the trehalose phosphatase family.</text>
</comment>
<evidence type="ECO:0000256" key="2">
    <source>
        <dbReference type="ARBA" id="ARBA00008799"/>
    </source>
</evidence>
<organism evidence="3 4">
    <name type="scientific">Sphingobacterium griseoflavum</name>
    <dbReference type="NCBI Taxonomy" id="1474952"/>
    <lineage>
        <taxon>Bacteria</taxon>
        <taxon>Pseudomonadati</taxon>
        <taxon>Bacteroidota</taxon>
        <taxon>Sphingobacteriia</taxon>
        <taxon>Sphingobacteriales</taxon>
        <taxon>Sphingobacteriaceae</taxon>
        <taxon>Sphingobacterium</taxon>
    </lineage>
</organism>
<accession>A0ABQ3HWR3</accession>
<comment type="caution">
    <text evidence="3">The sequence shown here is derived from an EMBL/GenBank/DDBJ whole genome shotgun (WGS) entry which is preliminary data.</text>
</comment>
<keyword evidence="4" id="KW-1185">Reference proteome</keyword>
<dbReference type="InterPro" id="IPR001830">
    <property type="entry name" value="Glyco_trans_20"/>
</dbReference>
<dbReference type="Pfam" id="PF00982">
    <property type="entry name" value="Glyco_transf_20"/>
    <property type="match status" value="1"/>
</dbReference>
<dbReference type="Gene3D" id="3.40.50.1000">
    <property type="entry name" value="HAD superfamily/HAD-like"/>
    <property type="match status" value="1"/>
</dbReference>
<dbReference type="SUPFAM" id="SSF56784">
    <property type="entry name" value="HAD-like"/>
    <property type="match status" value="1"/>
</dbReference>
<dbReference type="NCBIfam" id="TIGR01484">
    <property type="entry name" value="HAD-SF-IIB"/>
    <property type="match status" value="1"/>
</dbReference>
<dbReference type="EMBL" id="BNAF01000006">
    <property type="protein sequence ID" value="GHE35425.1"/>
    <property type="molecule type" value="Genomic_DNA"/>
</dbReference>
<dbReference type="InterPro" id="IPR023214">
    <property type="entry name" value="HAD_sf"/>
</dbReference>
<evidence type="ECO:0000313" key="4">
    <source>
        <dbReference type="Proteomes" id="UP000620550"/>
    </source>
</evidence>
<dbReference type="Proteomes" id="UP000620550">
    <property type="component" value="Unassembled WGS sequence"/>
</dbReference>
<sequence>MIFSKHMRNKKTIIISNRLPVRVERRDGDLHFIPSEGGLATGLGSIYQQEGNIWVGWPGFVPESEQEERLTREKLAELNLVPVFLTEEELQGYYEGFSNEVLWPIFHYRLSYAVYNTENWHVYQQVNKKFAEVINRQDPDEKDEVWIHDYQLMLLPQLVREDHPTIAIGYFQHIPFPPDEVFRCIPWRDELIKGLLGADLIAFHTYNDTQHFLNACTHLLGLPIQNNCLLVDGRSVYAEVYPMGIDFDKFSDLAKSTSIQQRAQEIKQYYRNRKFILCIDRLDYSKGIIERLQAYESLLQEHPELREQVVLYQLVVPSRDTVPQYRLLRDEIDRAVGHINSVYGVNEWQPIAYYYNSYPLEELSALYVAADICLVTSIRDGMNLVCKEYVASKVESNGVLVLSELAGASKELLEAIQVNPNSIDQIRQALKQAIEMPEHEQQRRMQDSIEIVRKFNVRHWVKIFFNRLHEIKTLQKQEMARRVRSEVKDSISLRYQNAKRRLFFLDYDGTLIGFHKDADAASPTESLYRTLELLQSNPANQIVIISGRPHETLERWFGKKEYYLVAEHGAWSNYPEHSWHGKNHISTRWKIPVKHIMNKFANRTAGAIVEEKTYSLAWHYRKAQNGLGQLRSQELVDSLRYLIPHHGLQLLMGDKVIEVKSSELNKGKAAMEVVADYQPDFIFAIGDDATDEDMFHDLPEQAITVKVGNKKSAAQYYVESQEEAVALIDYFATGNLDTADSNSNNAHFQ</sequence>
<comment type="similarity">
    <text evidence="2">Belongs to the glycosyltransferase 20 family.</text>
</comment>